<feature type="domain" description="HRDC" evidence="17">
    <location>
        <begin position="518"/>
        <end position="598"/>
    </location>
</feature>
<gene>
    <name evidence="20" type="ORF">HNR53_002269</name>
</gene>
<evidence type="ECO:0000256" key="4">
    <source>
        <dbReference type="ARBA" id="ARBA00022723"/>
    </source>
</evidence>
<proteinExistence type="inferred from homology"/>
<dbReference type="GO" id="GO:0016787">
    <property type="term" value="F:hydrolase activity"/>
    <property type="evidence" value="ECO:0007669"/>
    <property type="project" value="UniProtKB-KW"/>
</dbReference>
<sequence length="714" mass="81744">MLDEAKRLLKQYFGYASFRNGQKEIIENILNRKNTLGILPTGGGKSLCFQIPSLLFQGTTIVISPLISLMKDQVDSLSTAEIPATYINSSLNNQELKERMSLIKKGAYKLVYAAPERFESAHFIDLLNSIEIPLIAFDEAHCISQWGHDFRPSYRSIVSSLRQLNHNPVIVALTATATENVAGDICSLLAIHAEDTFKTGFARENLAFHVIKGTNKRDFIVQYLLKKPKQSGIIYTSSRKETDHLYSFLTAKGFSCAKYHAGLNEAERKKAQEQFVYDEIDIMIATNAFGMGIDKSNVRFVLHYNLPKNVEAYYQEAGRAGRDGEESECWLLFGAQDIQLQKFLIEETSLDFAKREQEYHKLNQMVMYCHTEECLQSYIIRYFDHEHPPIQCGKCSSCKDSREKIEITREAQMIFSCCKRMGERFGVTLMAQVLKGSGQKRIRELGFDKLSTYGLLRTRSEKDIIDTINYLLAEGYLLMTDGKYPVVKVTHKAIPVLKGVETVMMKKNPDLETFAAESEENLELFEILRVLRKELADQEHVPPFVIFGDSTLKEMCRYYPVTEAAMLQIKGVGQTKFAKYGEVFINAISQFIHDNELEIDSIILPAPKKHVQEDQEEQPSHLLTYQWYMDGVTLEEIARKRQLTKITVQKHIIRSVQEGQPLNWTEIFDEETEQKVLNAIQLCGIEKLKPLWEALNGEIDYFVIQTVICKNQLR</sequence>
<keyword evidence="8 20" id="KW-0347">Helicase</keyword>
<dbReference type="InterPro" id="IPR032284">
    <property type="entry name" value="RecQ_Zn-bd"/>
</dbReference>
<evidence type="ECO:0000256" key="1">
    <source>
        <dbReference type="ARBA" id="ARBA00001946"/>
    </source>
</evidence>
<dbReference type="GO" id="GO:0006260">
    <property type="term" value="P:DNA replication"/>
    <property type="evidence" value="ECO:0007669"/>
    <property type="project" value="InterPro"/>
</dbReference>
<evidence type="ECO:0000256" key="12">
    <source>
        <dbReference type="ARBA" id="ARBA00023172"/>
    </source>
</evidence>
<dbReference type="Gene3D" id="1.10.10.10">
    <property type="entry name" value="Winged helix-like DNA-binding domain superfamily/Winged helix DNA-binding domain"/>
    <property type="match status" value="1"/>
</dbReference>
<keyword evidence="6" id="KW-0227">DNA damage</keyword>
<feature type="domain" description="Helicase ATP-binding" evidence="18">
    <location>
        <begin position="26"/>
        <end position="195"/>
    </location>
</feature>
<dbReference type="InterPro" id="IPR014001">
    <property type="entry name" value="Helicase_ATP-bd"/>
</dbReference>
<evidence type="ECO:0000256" key="2">
    <source>
        <dbReference type="ARBA" id="ARBA00001947"/>
    </source>
</evidence>
<keyword evidence="11" id="KW-0238">DNA-binding</keyword>
<comment type="cofactor">
    <cofactor evidence="1">
        <name>Mg(2+)</name>
        <dbReference type="ChEBI" id="CHEBI:18420"/>
    </cofactor>
</comment>
<dbReference type="FunFam" id="3.40.50.300:FF:000296">
    <property type="entry name" value="ATP-dependent DNA helicase RecQ"/>
    <property type="match status" value="1"/>
</dbReference>
<evidence type="ECO:0000256" key="13">
    <source>
        <dbReference type="ARBA" id="ARBA00023204"/>
    </source>
</evidence>
<dbReference type="GO" id="GO:0043138">
    <property type="term" value="F:3'-5' DNA helicase activity"/>
    <property type="evidence" value="ECO:0007669"/>
    <property type="project" value="UniProtKB-EC"/>
</dbReference>
<evidence type="ECO:0000313" key="20">
    <source>
        <dbReference type="EMBL" id="MBB6445644.1"/>
    </source>
</evidence>
<feature type="domain" description="Helicase C-terminal" evidence="19">
    <location>
        <begin position="219"/>
        <end position="363"/>
    </location>
</feature>
<dbReference type="GO" id="GO:0046872">
    <property type="term" value="F:metal ion binding"/>
    <property type="evidence" value="ECO:0007669"/>
    <property type="project" value="UniProtKB-KW"/>
</dbReference>
<evidence type="ECO:0000256" key="10">
    <source>
        <dbReference type="ARBA" id="ARBA00022840"/>
    </source>
</evidence>
<dbReference type="Pfam" id="PF00570">
    <property type="entry name" value="HRDC"/>
    <property type="match status" value="1"/>
</dbReference>
<comment type="catalytic activity">
    <reaction evidence="15">
        <text>Couples ATP hydrolysis with the unwinding of duplex DNA by translocating in the 3'-5' direction.</text>
        <dbReference type="EC" id="5.6.2.4"/>
    </reaction>
</comment>
<evidence type="ECO:0000259" key="17">
    <source>
        <dbReference type="PROSITE" id="PS50967"/>
    </source>
</evidence>
<dbReference type="SUPFAM" id="SSF46785">
    <property type="entry name" value="Winged helix' DNA-binding domain"/>
    <property type="match status" value="1"/>
</dbReference>
<dbReference type="InterPro" id="IPR029491">
    <property type="entry name" value="Helicase_HTH"/>
</dbReference>
<dbReference type="SUPFAM" id="SSF47819">
    <property type="entry name" value="HRDC-like"/>
    <property type="match status" value="1"/>
</dbReference>
<dbReference type="PROSITE" id="PS51194">
    <property type="entry name" value="HELICASE_CTER"/>
    <property type="match status" value="1"/>
</dbReference>
<dbReference type="InterPro" id="IPR044876">
    <property type="entry name" value="HRDC_dom_sf"/>
</dbReference>
<evidence type="ECO:0000256" key="5">
    <source>
        <dbReference type="ARBA" id="ARBA00022741"/>
    </source>
</evidence>
<keyword evidence="13" id="KW-0234">DNA repair</keyword>
<dbReference type="GO" id="GO:0003677">
    <property type="term" value="F:DNA binding"/>
    <property type="evidence" value="ECO:0007669"/>
    <property type="project" value="UniProtKB-KW"/>
</dbReference>
<dbReference type="InterPro" id="IPR027417">
    <property type="entry name" value="P-loop_NTPase"/>
</dbReference>
<evidence type="ECO:0000256" key="3">
    <source>
        <dbReference type="ARBA" id="ARBA00005446"/>
    </source>
</evidence>
<dbReference type="GO" id="GO:0009432">
    <property type="term" value="P:SOS response"/>
    <property type="evidence" value="ECO:0007669"/>
    <property type="project" value="UniProtKB-UniRule"/>
</dbReference>
<evidence type="ECO:0000256" key="11">
    <source>
        <dbReference type="ARBA" id="ARBA00023125"/>
    </source>
</evidence>
<keyword evidence="14" id="KW-0413">Isomerase</keyword>
<dbReference type="AlphaFoldDB" id="A0A7X0HRS6"/>
<dbReference type="InterPro" id="IPR004589">
    <property type="entry name" value="DNA_helicase_ATP-dep_RecQ"/>
</dbReference>
<dbReference type="InterPro" id="IPR011545">
    <property type="entry name" value="DEAD/DEAH_box_helicase_dom"/>
</dbReference>
<evidence type="ECO:0000256" key="8">
    <source>
        <dbReference type="ARBA" id="ARBA00022806"/>
    </source>
</evidence>
<dbReference type="InterPro" id="IPR001650">
    <property type="entry name" value="Helicase_C-like"/>
</dbReference>
<dbReference type="SMART" id="SM00956">
    <property type="entry name" value="RQC"/>
    <property type="match status" value="1"/>
</dbReference>
<dbReference type="SMART" id="SM00490">
    <property type="entry name" value="HELICc"/>
    <property type="match status" value="1"/>
</dbReference>
<dbReference type="Pfam" id="PF16124">
    <property type="entry name" value="RecQ_Zn_bind"/>
    <property type="match status" value="1"/>
</dbReference>
<evidence type="ECO:0000259" key="18">
    <source>
        <dbReference type="PROSITE" id="PS51192"/>
    </source>
</evidence>
<dbReference type="Gene3D" id="3.40.50.300">
    <property type="entry name" value="P-loop containing nucleotide triphosphate hydrolases"/>
    <property type="match status" value="2"/>
</dbReference>
<dbReference type="NCBIfam" id="TIGR00614">
    <property type="entry name" value="recQ_fam"/>
    <property type="match status" value="1"/>
</dbReference>
<dbReference type="PROSITE" id="PS50967">
    <property type="entry name" value="HRDC"/>
    <property type="match status" value="1"/>
</dbReference>
<dbReference type="PROSITE" id="PS51192">
    <property type="entry name" value="HELICASE_ATP_BIND_1"/>
    <property type="match status" value="1"/>
</dbReference>
<dbReference type="GO" id="GO:0030894">
    <property type="term" value="C:replisome"/>
    <property type="evidence" value="ECO:0007669"/>
    <property type="project" value="TreeGrafter"/>
</dbReference>
<dbReference type="CDD" id="cd18794">
    <property type="entry name" value="SF2_C_RecQ"/>
    <property type="match status" value="1"/>
</dbReference>
<dbReference type="InterPro" id="IPR006293">
    <property type="entry name" value="DNA_helicase_ATP-dep_RecQ_bac"/>
</dbReference>
<dbReference type="SMART" id="SM00487">
    <property type="entry name" value="DEXDc"/>
    <property type="match status" value="1"/>
</dbReference>
<dbReference type="SMART" id="SM00341">
    <property type="entry name" value="HRDC"/>
    <property type="match status" value="1"/>
</dbReference>
<comment type="cofactor">
    <cofactor evidence="2">
        <name>Zn(2+)</name>
        <dbReference type="ChEBI" id="CHEBI:29105"/>
    </cofactor>
</comment>
<keyword evidence="21" id="KW-1185">Reference proteome</keyword>
<name>A0A7X0HRS6_9BACI</name>
<comment type="similarity">
    <text evidence="3">Belongs to the helicase family. RecQ subfamily.</text>
</comment>
<dbReference type="PANTHER" id="PTHR13710:SF105">
    <property type="entry name" value="ATP-DEPENDENT DNA HELICASE Q1"/>
    <property type="match status" value="1"/>
</dbReference>
<dbReference type="Proteomes" id="UP000531594">
    <property type="component" value="Unassembled WGS sequence"/>
</dbReference>
<evidence type="ECO:0000256" key="9">
    <source>
        <dbReference type="ARBA" id="ARBA00022833"/>
    </source>
</evidence>
<keyword evidence="12" id="KW-0233">DNA recombination</keyword>
<evidence type="ECO:0000313" key="21">
    <source>
        <dbReference type="Proteomes" id="UP000531594"/>
    </source>
</evidence>
<dbReference type="Pfam" id="PF09382">
    <property type="entry name" value="RQC"/>
    <property type="match status" value="1"/>
</dbReference>
<protein>
    <recommendedName>
        <fullName evidence="16">DNA helicase RecQ</fullName>
        <ecNumber evidence="16">5.6.2.4</ecNumber>
    </recommendedName>
</protein>
<keyword evidence="5" id="KW-0547">Nucleotide-binding</keyword>
<dbReference type="GO" id="GO:0005524">
    <property type="term" value="F:ATP binding"/>
    <property type="evidence" value="ECO:0007669"/>
    <property type="project" value="UniProtKB-KW"/>
</dbReference>
<dbReference type="Gene3D" id="1.10.150.80">
    <property type="entry name" value="HRDC domain"/>
    <property type="match status" value="1"/>
</dbReference>
<keyword evidence="7 20" id="KW-0378">Hydrolase</keyword>
<keyword evidence="4" id="KW-0479">Metal-binding</keyword>
<keyword evidence="9" id="KW-0862">Zinc</keyword>
<evidence type="ECO:0000259" key="19">
    <source>
        <dbReference type="PROSITE" id="PS51194"/>
    </source>
</evidence>
<dbReference type="InterPro" id="IPR036388">
    <property type="entry name" value="WH-like_DNA-bd_sf"/>
</dbReference>
<dbReference type="EC" id="5.6.2.4" evidence="16"/>
<dbReference type="GO" id="GO:0006310">
    <property type="term" value="P:DNA recombination"/>
    <property type="evidence" value="ECO:0007669"/>
    <property type="project" value="UniProtKB-UniRule"/>
</dbReference>
<dbReference type="GO" id="GO:0009378">
    <property type="term" value="F:four-way junction helicase activity"/>
    <property type="evidence" value="ECO:0007669"/>
    <property type="project" value="TreeGrafter"/>
</dbReference>
<reference evidence="20 21" key="1">
    <citation type="submission" date="2020-08" db="EMBL/GenBank/DDBJ databases">
        <title>Genomic Encyclopedia of Type Strains, Phase IV (KMG-IV): sequencing the most valuable type-strain genomes for metagenomic binning, comparative biology and taxonomic classification.</title>
        <authorList>
            <person name="Goeker M."/>
        </authorList>
    </citation>
    <scope>NUCLEOTIDE SEQUENCE [LARGE SCALE GENOMIC DNA]</scope>
    <source>
        <strain evidence="20 21">DSM 5391</strain>
    </source>
</reference>
<dbReference type="EMBL" id="JACHGK010000007">
    <property type="protein sequence ID" value="MBB6445644.1"/>
    <property type="molecule type" value="Genomic_DNA"/>
</dbReference>
<dbReference type="SUPFAM" id="SSF52540">
    <property type="entry name" value="P-loop containing nucleoside triphosphate hydrolases"/>
    <property type="match status" value="1"/>
</dbReference>
<dbReference type="InterPro" id="IPR002121">
    <property type="entry name" value="HRDC_dom"/>
</dbReference>
<dbReference type="InterPro" id="IPR018982">
    <property type="entry name" value="RQC_domain"/>
</dbReference>
<evidence type="ECO:0000256" key="7">
    <source>
        <dbReference type="ARBA" id="ARBA00022801"/>
    </source>
</evidence>
<evidence type="ECO:0000256" key="6">
    <source>
        <dbReference type="ARBA" id="ARBA00022763"/>
    </source>
</evidence>
<comment type="caution">
    <text evidence="20">The sequence shown here is derived from an EMBL/GenBank/DDBJ whole genome shotgun (WGS) entry which is preliminary data.</text>
</comment>
<dbReference type="Pfam" id="PF14493">
    <property type="entry name" value="HTH_40"/>
    <property type="match status" value="1"/>
</dbReference>
<dbReference type="Pfam" id="PF00270">
    <property type="entry name" value="DEAD"/>
    <property type="match status" value="1"/>
</dbReference>
<dbReference type="GO" id="GO:0006281">
    <property type="term" value="P:DNA repair"/>
    <property type="evidence" value="ECO:0007669"/>
    <property type="project" value="UniProtKB-KW"/>
</dbReference>
<dbReference type="Pfam" id="PF00271">
    <property type="entry name" value="Helicase_C"/>
    <property type="match status" value="1"/>
</dbReference>
<evidence type="ECO:0000256" key="15">
    <source>
        <dbReference type="ARBA" id="ARBA00034617"/>
    </source>
</evidence>
<dbReference type="CDD" id="cd17920">
    <property type="entry name" value="DEXHc_RecQ"/>
    <property type="match status" value="1"/>
</dbReference>
<dbReference type="GO" id="GO:0043590">
    <property type="term" value="C:bacterial nucleoid"/>
    <property type="evidence" value="ECO:0007669"/>
    <property type="project" value="TreeGrafter"/>
</dbReference>
<evidence type="ECO:0000256" key="14">
    <source>
        <dbReference type="ARBA" id="ARBA00023235"/>
    </source>
</evidence>
<dbReference type="InterPro" id="IPR010997">
    <property type="entry name" value="HRDC-like_sf"/>
</dbReference>
<dbReference type="GO" id="GO:0005737">
    <property type="term" value="C:cytoplasm"/>
    <property type="evidence" value="ECO:0007669"/>
    <property type="project" value="TreeGrafter"/>
</dbReference>
<evidence type="ECO:0000256" key="16">
    <source>
        <dbReference type="NCBIfam" id="TIGR01389"/>
    </source>
</evidence>
<dbReference type="NCBIfam" id="TIGR01389">
    <property type="entry name" value="recQ"/>
    <property type="match status" value="1"/>
</dbReference>
<organism evidence="20 21">
    <name type="scientific">Bacillus benzoevorans</name>
    <dbReference type="NCBI Taxonomy" id="1456"/>
    <lineage>
        <taxon>Bacteria</taxon>
        <taxon>Bacillati</taxon>
        <taxon>Bacillota</taxon>
        <taxon>Bacilli</taxon>
        <taxon>Bacillales</taxon>
        <taxon>Bacillaceae</taxon>
        <taxon>Bacillus</taxon>
    </lineage>
</organism>
<dbReference type="PANTHER" id="PTHR13710">
    <property type="entry name" value="DNA HELICASE RECQ FAMILY MEMBER"/>
    <property type="match status" value="1"/>
</dbReference>
<dbReference type="InterPro" id="IPR036390">
    <property type="entry name" value="WH_DNA-bd_sf"/>
</dbReference>
<keyword evidence="10" id="KW-0067">ATP-binding</keyword>
<dbReference type="RefSeq" id="WP_184525885.1">
    <property type="nucleotide sequence ID" value="NZ_JACHGK010000007.1"/>
</dbReference>
<accession>A0A7X0HRS6</accession>